<evidence type="ECO:0000313" key="1">
    <source>
        <dbReference type="EMBL" id="KZC12697.1"/>
    </source>
</evidence>
<dbReference type="EMBL" id="KQ434965">
    <property type="protein sequence ID" value="KZC12697.1"/>
    <property type="molecule type" value="Genomic_DNA"/>
</dbReference>
<accession>A0A154PLQ7</accession>
<feature type="non-terminal residue" evidence="1">
    <location>
        <position position="1"/>
    </location>
</feature>
<dbReference type="Proteomes" id="UP000076502">
    <property type="component" value="Unassembled WGS sequence"/>
</dbReference>
<proteinExistence type="predicted"/>
<dbReference type="AlphaFoldDB" id="A0A154PLQ7"/>
<protein>
    <submittedName>
        <fullName evidence="1">Uncharacterized protein</fullName>
    </submittedName>
</protein>
<sequence>GQTHSTQDGILIGSGKSLLPICRGNTRRTKSAFDLPSLLHTGKNTQENIGQSLSKTLKSGNEFTKLLHCDRRATICQSDRSDTIVPIFRDRGLSTSQKSWNRDRGMSICQFDRMDAFARPLQRDRGASVCHFDRTDVFASRPLQRNRAGSIYCFDRMDVLARPNFTVGKPALRDRRVSICNFLKKHGETGRSTQNDYGPSINDIDKIDQGQLAMEEIEKQRILAKCTLKEKKSTTYHLDQPSCSKTSDIVFGYQTTYV</sequence>
<name>A0A154PLQ7_DUFNO</name>
<gene>
    <name evidence="1" type="ORF">WN55_04796</name>
</gene>
<reference evidence="1 2" key="1">
    <citation type="submission" date="2015-07" db="EMBL/GenBank/DDBJ databases">
        <title>The genome of Dufourea novaeangliae.</title>
        <authorList>
            <person name="Pan H."/>
            <person name="Kapheim K."/>
        </authorList>
    </citation>
    <scope>NUCLEOTIDE SEQUENCE [LARGE SCALE GENOMIC DNA]</scope>
    <source>
        <strain evidence="1">0120121106</strain>
        <tissue evidence="1">Whole body</tissue>
    </source>
</reference>
<evidence type="ECO:0000313" key="2">
    <source>
        <dbReference type="Proteomes" id="UP000076502"/>
    </source>
</evidence>
<organism evidence="1 2">
    <name type="scientific">Dufourea novaeangliae</name>
    <name type="common">Sweat bee</name>
    <dbReference type="NCBI Taxonomy" id="178035"/>
    <lineage>
        <taxon>Eukaryota</taxon>
        <taxon>Metazoa</taxon>
        <taxon>Ecdysozoa</taxon>
        <taxon>Arthropoda</taxon>
        <taxon>Hexapoda</taxon>
        <taxon>Insecta</taxon>
        <taxon>Pterygota</taxon>
        <taxon>Neoptera</taxon>
        <taxon>Endopterygota</taxon>
        <taxon>Hymenoptera</taxon>
        <taxon>Apocrita</taxon>
        <taxon>Aculeata</taxon>
        <taxon>Apoidea</taxon>
        <taxon>Anthophila</taxon>
        <taxon>Halictidae</taxon>
        <taxon>Rophitinae</taxon>
        <taxon>Dufourea</taxon>
    </lineage>
</organism>
<keyword evidence="2" id="KW-1185">Reference proteome</keyword>